<name>A0AAE1SYK2_9SOLA</name>
<evidence type="ECO:0000313" key="4">
    <source>
        <dbReference type="EMBL" id="KAK4377537.1"/>
    </source>
</evidence>
<proteinExistence type="predicted"/>
<sequence length="192" mass="21791">MNDLKFSFVEPTGHLFQVEKEDEKKIKSSDDIQLPTSKNLDSCTDNIAPGQHDTVDRKQDENNADDAIRNKEIFQEDCSEDPDKGRLCPEQSDKIGMIQRRSAQPSREDDTHKSRNSTNDDDYDNDGFKTPTSSDHKIPVMTTCPPAPKKSSKRKFSASPSIQPTLHVDFNSTIDEEEDLGIKKVRKIDHQE</sequence>
<feature type="compositionally biased region" description="Basic and acidic residues" evidence="3">
    <location>
        <begin position="81"/>
        <end position="93"/>
    </location>
</feature>
<keyword evidence="2" id="KW-0131">Cell cycle</keyword>
<dbReference type="GO" id="GO:0005634">
    <property type="term" value="C:nucleus"/>
    <property type="evidence" value="ECO:0007669"/>
    <property type="project" value="TreeGrafter"/>
</dbReference>
<dbReference type="PANTHER" id="PTHR33142:SF65">
    <property type="entry name" value="CYCLIN-DEPENDENT PROTEIN KINASE INHIBITOR SMR2-LIKE"/>
    <property type="match status" value="1"/>
</dbReference>
<feature type="region of interest" description="Disordered" evidence="3">
    <location>
        <begin position="20"/>
        <end position="160"/>
    </location>
</feature>
<feature type="compositionally biased region" description="Basic and acidic residues" evidence="3">
    <location>
        <begin position="53"/>
        <end position="74"/>
    </location>
</feature>
<evidence type="ECO:0000256" key="1">
    <source>
        <dbReference type="ARBA" id="ARBA00023013"/>
    </source>
</evidence>
<keyword evidence="5" id="KW-1185">Reference proteome</keyword>
<dbReference type="GO" id="GO:0032875">
    <property type="term" value="P:regulation of DNA endoreduplication"/>
    <property type="evidence" value="ECO:0007669"/>
    <property type="project" value="InterPro"/>
</dbReference>
<dbReference type="Proteomes" id="UP001291623">
    <property type="component" value="Unassembled WGS sequence"/>
</dbReference>
<dbReference type="AlphaFoldDB" id="A0AAE1SYK2"/>
<gene>
    <name evidence="4" type="ORF">RND71_003833</name>
</gene>
<keyword evidence="1" id="KW-0649">Protein kinase inhibitor</keyword>
<dbReference type="PANTHER" id="PTHR33142">
    <property type="entry name" value="CYCLIN-DEPENDENT PROTEIN KINASE INHIBITOR SMR13"/>
    <property type="match status" value="1"/>
</dbReference>
<feature type="compositionally biased region" description="Basic and acidic residues" evidence="3">
    <location>
        <begin position="20"/>
        <end position="30"/>
    </location>
</feature>
<evidence type="ECO:0000256" key="2">
    <source>
        <dbReference type="ARBA" id="ARBA00023306"/>
    </source>
</evidence>
<organism evidence="4 5">
    <name type="scientific">Anisodus tanguticus</name>
    <dbReference type="NCBI Taxonomy" id="243964"/>
    <lineage>
        <taxon>Eukaryota</taxon>
        <taxon>Viridiplantae</taxon>
        <taxon>Streptophyta</taxon>
        <taxon>Embryophyta</taxon>
        <taxon>Tracheophyta</taxon>
        <taxon>Spermatophyta</taxon>
        <taxon>Magnoliopsida</taxon>
        <taxon>eudicotyledons</taxon>
        <taxon>Gunneridae</taxon>
        <taxon>Pentapetalae</taxon>
        <taxon>asterids</taxon>
        <taxon>lamiids</taxon>
        <taxon>Solanales</taxon>
        <taxon>Solanaceae</taxon>
        <taxon>Solanoideae</taxon>
        <taxon>Hyoscyameae</taxon>
        <taxon>Anisodus</taxon>
    </lineage>
</organism>
<reference evidence="4" key="1">
    <citation type="submission" date="2023-12" db="EMBL/GenBank/DDBJ databases">
        <title>Genome assembly of Anisodus tanguticus.</title>
        <authorList>
            <person name="Wang Y.-J."/>
        </authorList>
    </citation>
    <scope>NUCLEOTIDE SEQUENCE</scope>
    <source>
        <strain evidence="4">KB-2021</strain>
        <tissue evidence="4">Leaf</tissue>
    </source>
</reference>
<dbReference type="InterPro" id="IPR040389">
    <property type="entry name" value="SMR"/>
</dbReference>
<feature type="compositionally biased region" description="Polar residues" evidence="3">
    <location>
        <begin position="34"/>
        <end position="45"/>
    </location>
</feature>
<evidence type="ECO:0000313" key="5">
    <source>
        <dbReference type="Proteomes" id="UP001291623"/>
    </source>
</evidence>
<dbReference type="GO" id="GO:0004860">
    <property type="term" value="F:protein kinase inhibitor activity"/>
    <property type="evidence" value="ECO:0007669"/>
    <property type="project" value="UniProtKB-KW"/>
</dbReference>
<protein>
    <submittedName>
        <fullName evidence="4">Uncharacterized protein</fullName>
    </submittedName>
</protein>
<evidence type="ECO:0000256" key="3">
    <source>
        <dbReference type="SAM" id="MobiDB-lite"/>
    </source>
</evidence>
<accession>A0AAE1SYK2</accession>
<comment type="caution">
    <text evidence="4">The sequence shown here is derived from an EMBL/GenBank/DDBJ whole genome shotgun (WGS) entry which is preliminary data.</text>
</comment>
<dbReference type="EMBL" id="JAVYJV010000002">
    <property type="protein sequence ID" value="KAK4377537.1"/>
    <property type="molecule type" value="Genomic_DNA"/>
</dbReference>